<dbReference type="SUPFAM" id="SSF89796">
    <property type="entry name" value="CoA-transferase family III (CaiB/BaiF)"/>
    <property type="match status" value="1"/>
</dbReference>
<proteinExistence type="predicted"/>
<dbReference type="RefSeq" id="WP_167916664.1">
    <property type="nucleotide sequence ID" value="NZ_JAAVJS010000003.1"/>
</dbReference>
<dbReference type="Proteomes" id="UP000760545">
    <property type="component" value="Unassembled WGS sequence"/>
</dbReference>
<dbReference type="EMBL" id="JAAVJS010000003">
    <property type="protein sequence ID" value="NJX14407.1"/>
    <property type="molecule type" value="Genomic_DNA"/>
</dbReference>
<protein>
    <recommendedName>
        <fullName evidence="3">CoA transferase</fullName>
    </recommendedName>
</protein>
<name>A0ABX1DB16_9FLAO</name>
<gene>
    <name evidence="1" type="ORF">HC176_02765</name>
</gene>
<reference evidence="1 2" key="1">
    <citation type="submission" date="2020-03" db="EMBL/GenBank/DDBJ databases">
        <title>Tamlana sp. nov, isolated from XXX.</title>
        <authorList>
            <person name="Cao W.R."/>
        </authorList>
    </citation>
    <scope>NUCLEOTIDE SEQUENCE [LARGE SCALE GENOMIC DNA]</scope>
    <source>
        <strain evidence="1 2">HST1-43</strain>
    </source>
</reference>
<comment type="caution">
    <text evidence="1">The sequence shown here is derived from an EMBL/GenBank/DDBJ whole genome shotgun (WGS) entry which is preliminary data.</text>
</comment>
<accession>A0ABX1DB16</accession>
<evidence type="ECO:0000313" key="2">
    <source>
        <dbReference type="Proteomes" id="UP000760545"/>
    </source>
</evidence>
<organism evidence="1 2">
    <name type="scientific">Tamlana crocina</name>
    <dbReference type="NCBI Taxonomy" id="393006"/>
    <lineage>
        <taxon>Bacteria</taxon>
        <taxon>Pseudomonadati</taxon>
        <taxon>Bacteroidota</taxon>
        <taxon>Flavobacteriia</taxon>
        <taxon>Flavobacteriales</taxon>
        <taxon>Flavobacteriaceae</taxon>
        <taxon>Tamlana</taxon>
    </lineage>
</organism>
<dbReference type="Pfam" id="PF02515">
    <property type="entry name" value="CoA_transf_3"/>
    <property type="match status" value="1"/>
</dbReference>
<dbReference type="Gene3D" id="3.40.50.10540">
    <property type="entry name" value="Crotonobetainyl-coa:carnitine coa-transferase, domain 1"/>
    <property type="match status" value="1"/>
</dbReference>
<evidence type="ECO:0000313" key="1">
    <source>
        <dbReference type="EMBL" id="NJX14407.1"/>
    </source>
</evidence>
<dbReference type="InterPro" id="IPR003673">
    <property type="entry name" value="CoA-Trfase_fam_III"/>
</dbReference>
<dbReference type="InterPro" id="IPR023606">
    <property type="entry name" value="CoA-Trfase_III_dom_1_sf"/>
</dbReference>
<sequence>MQEALEGVKVLGFSRLLQWPYATQMKSDLGADIIKVERA</sequence>
<evidence type="ECO:0008006" key="3">
    <source>
        <dbReference type="Google" id="ProtNLM"/>
    </source>
</evidence>
<keyword evidence="2" id="KW-1185">Reference proteome</keyword>